<gene>
    <name evidence="2" type="ORF">ENU43_04095</name>
</gene>
<comment type="caution">
    <text evidence="2">The sequence shown here is derived from an EMBL/GenBank/DDBJ whole genome shotgun (WGS) entry which is preliminary data.</text>
</comment>
<feature type="compositionally biased region" description="Basic residues" evidence="1">
    <location>
        <begin position="1"/>
        <end position="19"/>
    </location>
</feature>
<sequence length="73" mass="8088">MTKKKTKTKARKSGRKKGGAKSVKEKVRNMPKPIREKVLKIAEKPEDIAIVEPAAGDPIVHVRDKTVGAWVDI</sequence>
<proteinExistence type="predicted"/>
<protein>
    <submittedName>
        <fullName evidence="2">Uncharacterized protein</fullName>
    </submittedName>
</protein>
<evidence type="ECO:0000313" key="2">
    <source>
        <dbReference type="EMBL" id="HGL40828.1"/>
    </source>
</evidence>
<organism evidence="2">
    <name type="scientific">Caldiarchaeum subterraneum</name>
    <dbReference type="NCBI Taxonomy" id="311458"/>
    <lineage>
        <taxon>Archaea</taxon>
        <taxon>Nitrososphaerota</taxon>
        <taxon>Candidatus Caldarchaeales</taxon>
        <taxon>Candidatus Caldarchaeaceae</taxon>
        <taxon>Candidatus Caldarchaeum</taxon>
    </lineage>
</organism>
<feature type="compositionally biased region" description="Basic and acidic residues" evidence="1">
    <location>
        <begin position="22"/>
        <end position="31"/>
    </location>
</feature>
<dbReference type="EMBL" id="DTCM01000053">
    <property type="protein sequence ID" value="HGL40828.1"/>
    <property type="molecule type" value="Genomic_DNA"/>
</dbReference>
<dbReference type="AlphaFoldDB" id="A0A7J3G547"/>
<name>A0A7J3G547_CALS0</name>
<feature type="region of interest" description="Disordered" evidence="1">
    <location>
        <begin position="1"/>
        <end position="31"/>
    </location>
</feature>
<evidence type="ECO:0000256" key="1">
    <source>
        <dbReference type="SAM" id="MobiDB-lite"/>
    </source>
</evidence>
<reference evidence="2" key="1">
    <citation type="journal article" date="2020" name="mSystems">
        <title>Genome- and Community-Level Interaction Insights into Carbon Utilization and Element Cycling Functions of Hydrothermarchaeota in Hydrothermal Sediment.</title>
        <authorList>
            <person name="Zhou Z."/>
            <person name="Liu Y."/>
            <person name="Xu W."/>
            <person name="Pan J."/>
            <person name="Luo Z.H."/>
            <person name="Li M."/>
        </authorList>
    </citation>
    <scope>NUCLEOTIDE SEQUENCE [LARGE SCALE GENOMIC DNA]</scope>
    <source>
        <strain evidence="2">SpSt-669</strain>
    </source>
</reference>
<accession>A0A7J3G547</accession>